<dbReference type="PANTHER" id="PTHR46038:SF13">
    <property type="entry name" value="GLYCOSYLTRANSFERASE"/>
    <property type="match status" value="1"/>
</dbReference>
<dbReference type="EMBL" id="JAMRDG010000002">
    <property type="protein sequence ID" value="KAJ3688588.1"/>
    <property type="molecule type" value="Genomic_DNA"/>
</dbReference>
<dbReference type="InterPro" id="IPR005069">
    <property type="entry name" value="Nucl-diP-sugar_transferase"/>
</dbReference>
<sequence>MCNCCVTRLHAPSFLLGVLLTLPSILYFWYGAGFGTWPSFFDSYNYDDEGIVYDEELPILLRNTSMDTNTVILTSVNEAWAAPNSLLDLFLESFHAGEEIEHLLKHLLIIAMDPRAYERCMEVHPHCYFLKTKGIDYSSEKVYMSKDYLEMVWGRNKLQQRILELGFNFLLTDVDILWFRNPMKYISTTSHLTFASDYYFGNAKSLRNVANGGFVYVRSCNETVKFYKSWHQARKKYPEQHDQKVLNKVKRDLTSRYHVKIRFIDTAYCSGFCQFKTDVKKICTIHANCCIGLGNKTADLRNILDDWKRYKSLSFWQKRKGQFRLRAPQCRMR</sequence>
<evidence type="ECO:0000313" key="3">
    <source>
        <dbReference type="EMBL" id="KAJ3688588.1"/>
    </source>
</evidence>
<feature type="transmembrane region" description="Helical" evidence="1">
    <location>
        <begin position="12"/>
        <end position="30"/>
    </location>
</feature>
<keyword evidence="1" id="KW-1133">Transmembrane helix</keyword>
<accession>A0AAD5Z814</accession>
<evidence type="ECO:0000256" key="1">
    <source>
        <dbReference type="SAM" id="Phobius"/>
    </source>
</evidence>
<keyword evidence="4" id="KW-1185">Reference proteome</keyword>
<gene>
    <name evidence="3" type="ORF">LUZ61_017752</name>
</gene>
<dbReference type="InterPro" id="IPR044821">
    <property type="entry name" value="At1g28695/At4g15970-like"/>
</dbReference>
<dbReference type="Pfam" id="PF03407">
    <property type="entry name" value="Nucleotid_trans"/>
    <property type="match status" value="1"/>
</dbReference>
<dbReference type="PANTHER" id="PTHR46038">
    <property type="entry name" value="EXPRESSED PROTEIN-RELATED"/>
    <property type="match status" value="1"/>
</dbReference>
<protein>
    <recommendedName>
        <fullName evidence="2">Nucleotide-diphospho-sugar transferase domain-containing protein</fullName>
    </recommendedName>
</protein>
<evidence type="ECO:0000259" key="2">
    <source>
        <dbReference type="Pfam" id="PF03407"/>
    </source>
</evidence>
<dbReference type="AlphaFoldDB" id="A0AAD5Z814"/>
<name>A0AAD5Z814_9POAL</name>
<dbReference type="Proteomes" id="UP001210211">
    <property type="component" value="Unassembled WGS sequence"/>
</dbReference>
<comment type="caution">
    <text evidence="3">The sequence shown here is derived from an EMBL/GenBank/DDBJ whole genome shotgun (WGS) entry which is preliminary data.</text>
</comment>
<reference evidence="3 4" key="1">
    <citation type="journal article" date="2022" name="Cell">
        <title>Repeat-based holocentromeres influence genome architecture and karyotype evolution.</title>
        <authorList>
            <person name="Hofstatter P.G."/>
            <person name="Thangavel G."/>
            <person name="Lux T."/>
            <person name="Neumann P."/>
            <person name="Vondrak T."/>
            <person name="Novak P."/>
            <person name="Zhang M."/>
            <person name="Costa L."/>
            <person name="Castellani M."/>
            <person name="Scott A."/>
            <person name="Toegelov H."/>
            <person name="Fuchs J."/>
            <person name="Mata-Sucre Y."/>
            <person name="Dias Y."/>
            <person name="Vanzela A.L.L."/>
            <person name="Huettel B."/>
            <person name="Almeida C.C.S."/>
            <person name="Simkova H."/>
            <person name="Souza G."/>
            <person name="Pedrosa-Harand A."/>
            <person name="Macas J."/>
            <person name="Mayer K.F.X."/>
            <person name="Houben A."/>
            <person name="Marques A."/>
        </authorList>
    </citation>
    <scope>NUCLEOTIDE SEQUENCE [LARGE SCALE GENOMIC DNA]</scope>
    <source>
        <strain evidence="3">RhyTen1mFocal</strain>
    </source>
</reference>
<feature type="domain" description="Nucleotide-diphospho-sugar transferase" evidence="2">
    <location>
        <begin position="102"/>
        <end position="300"/>
    </location>
</feature>
<keyword evidence="1" id="KW-0472">Membrane</keyword>
<keyword evidence="1" id="KW-0812">Transmembrane</keyword>
<proteinExistence type="predicted"/>
<evidence type="ECO:0000313" key="4">
    <source>
        <dbReference type="Proteomes" id="UP001210211"/>
    </source>
</evidence>
<organism evidence="3 4">
    <name type="scientific">Rhynchospora tenuis</name>
    <dbReference type="NCBI Taxonomy" id="198213"/>
    <lineage>
        <taxon>Eukaryota</taxon>
        <taxon>Viridiplantae</taxon>
        <taxon>Streptophyta</taxon>
        <taxon>Embryophyta</taxon>
        <taxon>Tracheophyta</taxon>
        <taxon>Spermatophyta</taxon>
        <taxon>Magnoliopsida</taxon>
        <taxon>Liliopsida</taxon>
        <taxon>Poales</taxon>
        <taxon>Cyperaceae</taxon>
        <taxon>Cyperoideae</taxon>
        <taxon>Rhynchosporeae</taxon>
        <taxon>Rhynchospora</taxon>
    </lineage>
</organism>